<gene>
    <name evidence="2" type="ORF">JRJ22_04465</name>
</gene>
<dbReference type="PANTHER" id="PTHR41271">
    <property type="entry name" value="DUF402 DOMAIN-CONTAINING PROTEIN"/>
    <property type="match status" value="1"/>
</dbReference>
<dbReference type="SUPFAM" id="SSF159234">
    <property type="entry name" value="FomD-like"/>
    <property type="match status" value="1"/>
</dbReference>
<dbReference type="InterPro" id="IPR035930">
    <property type="entry name" value="FomD-like_sf"/>
</dbReference>
<dbReference type="Pfam" id="PF04167">
    <property type="entry name" value="DUF402"/>
    <property type="match status" value="1"/>
</dbReference>
<protein>
    <submittedName>
        <fullName evidence="2">DUF402 domain-containing protein</fullName>
    </submittedName>
</protein>
<organism evidence="2 3">
    <name type="scientific">Paenibacillus tianjinensis</name>
    <dbReference type="NCBI Taxonomy" id="2810347"/>
    <lineage>
        <taxon>Bacteria</taxon>
        <taxon>Bacillati</taxon>
        <taxon>Bacillota</taxon>
        <taxon>Bacilli</taxon>
        <taxon>Bacillales</taxon>
        <taxon>Paenibacillaceae</taxon>
        <taxon>Paenibacillus</taxon>
    </lineage>
</organism>
<name>A0ABX7LCM8_9BACL</name>
<evidence type="ECO:0000313" key="3">
    <source>
        <dbReference type="Proteomes" id="UP000663452"/>
    </source>
</evidence>
<accession>A0ABX7LCM8</accession>
<keyword evidence="3" id="KW-1185">Reference proteome</keyword>
<evidence type="ECO:0000259" key="1">
    <source>
        <dbReference type="Pfam" id="PF04167"/>
    </source>
</evidence>
<dbReference type="Gene3D" id="2.40.380.10">
    <property type="entry name" value="FomD-like"/>
    <property type="match status" value="1"/>
</dbReference>
<sequence length="197" mass="22664">MVSLSRCRAICTIGGILVLKRKFGDRSDRKRVLVREYAQSFIESDNFNGYVTLLRILKVSDPLYVEYNGEEICIVNDGYLWLQQFPSGRNHSVTTMFDSKGNIVQWYIDICSKNGVSDNNVPWMDDLFLDLIVLPSGEVINKDTDELEGAFISGIINKPLYDLAREESNMLSELIKHNEFTLLKLSEEHKEFLLQKM</sequence>
<dbReference type="PANTHER" id="PTHR41271:SF1">
    <property type="entry name" value="DUF402 DOMAIN-CONTAINING PROTEIN"/>
    <property type="match status" value="1"/>
</dbReference>
<dbReference type="Proteomes" id="UP000663452">
    <property type="component" value="Chromosome"/>
</dbReference>
<dbReference type="EMBL" id="CP070969">
    <property type="protein sequence ID" value="QSF45894.1"/>
    <property type="molecule type" value="Genomic_DNA"/>
</dbReference>
<feature type="domain" description="DUF402" evidence="1">
    <location>
        <begin position="83"/>
        <end position="179"/>
    </location>
</feature>
<evidence type="ECO:0000313" key="2">
    <source>
        <dbReference type="EMBL" id="QSF45894.1"/>
    </source>
</evidence>
<dbReference type="InterPro" id="IPR007295">
    <property type="entry name" value="DUF402"/>
</dbReference>
<proteinExistence type="predicted"/>
<reference evidence="2 3" key="1">
    <citation type="submission" date="2021-02" db="EMBL/GenBank/DDBJ databases">
        <title>Paenibacillus tianjinensis sp. nov.</title>
        <authorList>
            <person name="Liu H."/>
        </authorList>
    </citation>
    <scope>NUCLEOTIDE SEQUENCE [LARGE SCALE GENOMIC DNA]</scope>
    <source>
        <strain evidence="2 3">TB2019</strain>
    </source>
</reference>